<dbReference type="EMBL" id="ACFC01000004">
    <property type="protein sequence ID" value="EEE07158.1"/>
    <property type="molecule type" value="Genomic_DNA"/>
</dbReference>
<dbReference type="AlphaFoldDB" id="B9BPX3"/>
<comment type="caution">
    <text evidence="1">The sequence shown here is derived from an EMBL/GenBank/DDBJ whole genome shotgun (WGS) entry which is preliminary data.</text>
</comment>
<reference evidence="1 2" key="1">
    <citation type="journal article" date="2012" name="J. Bacteriol.">
        <title>Draft Genome Sequence Determination for Cystic Fibrosis and Chronic Granulomatous Disease Burkholderia multivorans Isolates.</title>
        <authorList>
            <person name="Varga J.J."/>
            <person name="Losada L."/>
            <person name="Zelazny A.M."/>
            <person name="Brinkac L."/>
            <person name="Harkins D."/>
            <person name="Radune D."/>
            <person name="Hostetler J."/>
            <person name="Sampaio E.P."/>
            <person name="Ronning C.M."/>
            <person name="Nierman W.C."/>
            <person name="Greenberg D.E."/>
            <person name="Holland S.M."/>
            <person name="Goldberg J.B."/>
        </authorList>
    </citation>
    <scope>NUCLEOTIDE SEQUENCE [LARGE SCALE GENOMIC DNA]</scope>
    <source>
        <strain evidence="1 2">CGD2</strain>
    </source>
</reference>
<name>B9BPX3_9BURK</name>
<dbReference type="Proteomes" id="UP000004535">
    <property type="component" value="Unassembled WGS sequence"/>
</dbReference>
<sequence>MHGALLARRVSALARPLHDIENFSPAARGTRIRPRPAPDRADAVCAARIGMLRACLYRIRQVHCRPRLRRRRIGKYAVIGETSMLTAHEFAALFLVQRAPEQIQLDRDDIVALVERQLVVMQSDASGARRPELTPDGLSILRSVQRGSGGYTNDNSL</sequence>
<protein>
    <recommendedName>
        <fullName evidence="3">Preprotein translocase subunit SecA</fullName>
    </recommendedName>
</protein>
<gene>
    <name evidence="1" type="ORF">BURMUCGD2_6260</name>
</gene>
<organism evidence="1 2">
    <name type="scientific">Burkholderia multivorans CGD2</name>
    <dbReference type="NCBI Taxonomy" id="513052"/>
    <lineage>
        <taxon>Bacteria</taxon>
        <taxon>Pseudomonadati</taxon>
        <taxon>Pseudomonadota</taxon>
        <taxon>Betaproteobacteria</taxon>
        <taxon>Burkholderiales</taxon>
        <taxon>Burkholderiaceae</taxon>
        <taxon>Burkholderia</taxon>
        <taxon>Burkholderia cepacia complex</taxon>
    </lineage>
</organism>
<accession>B9BPX3</accession>
<proteinExistence type="predicted"/>
<evidence type="ECO:0000313" key="1">
    <source>
        <dbReference type="EMBL" id="EEE07158.1"/>
    </source>
</evidence>
<evidence type="ECO:0000313" key="2">
    <source>
        <dbReference type="Proteomes" id="UP000004535"/>
    </source>
</evidence>
<evidence type="ECO:0008006" key="3">
    <source>
        <dbReference type="Google" id="ProtNLM"/>
    </source>
</evidence>